<evidence type="ECO:0000256" key="1">
    <source>
        <dbReference type="ARBA" id="ARBA00009063"/>
    </source>
</evidence>
<proteinExistence type="inferred from homology"/>
<sequence length="267" mass="30479">MSFDQLSHLESQSRASEIYSDDPAFKKLLTDLRNSLFAFQRTCSQLRTDVNLLGTRRDTARLRERVHKLLEKSRDQCKELTDGVKKLQSFEDLSKQQKYEQNKVATQFQDALRDFQGLQRLALEKEKASVTAARAAVEGEGGESSGFTEQQQQLLQQQELVNLAPQDEVDFQEQLIIEREEEIQNIERGVSDINMLFRQVNQIVIEQGESLNTIADNVEQVRDDTRGAMTETAQAARYQKAARNKSCILLLILSVILTIILLAIFLD</sequence>
<evidence type="ECO:0000256" key="2">
    <source>
        <dbReference type="SAM" id="Phobius"/>
    </source>
</evidence>
<dbReference type="CDD" id="cd15840">
    <property type="entry name" value="SNARE_Qa"/>
    <property type="match status" value="1"/>
</dbReference>
<gene>
    <name evidence="4" type="primary">STX12</name>
    <name evidence="4" type="ORF">CFO_g1157</name>
</gene>
<dbReference type="GO" id="GO:0005484">
    <property type="term" value="F:SNAP receptor activity"/>
    <property type="evidence" value="ECO:0007669"/>
    <property type="project" value="InterPro"/>
</dbReference>
<dbReference type="SUPFAM" id="SSF47661">
    <property type="entry name" value="t-snare proteins"/>
    <property type="match status" value="1"/>
</dbReference>
<dbReference type="GO" id="GO:0012505">
    <property type="term" value="C:endomembrane system"/>
    <property type="evidence" value="ECO:0007669"/>
    <property type="project" value="TreeGrafter"/>
</dbReference>
<feature type="transmembrane region" description="Helical" evidence="2">
    <location>
        <begin position="247"/>
        <end position="266"/>
    </location>
</feature>
<dbReference type="SMART" id="SM00397">
    <property type="entry name" value="t_SNARE"/>
    <property type="match status" value="1"/>
</dbReference>
<dbReference type="Gene3D" id="1.20.58.70">
    <property type="match status" value="1"/>
</dbReference>
<keyword evidence="5" id="KW-1185">Reference proteome</keyword>
<dbReference type="Pfam" id="PF05739">
    <property type="entry name" value="SNARE"/>
    <property type="match status" value="1"/>
</dbReference>
<comment type="caution">
    <text evidence="4">The sequence shown here is derived from an EMBL/GenBank/DDBJ whole genome shotgun (WGS) entry which is preliminary data.</text>
</comment>
<keyword evidence="2" id="KW-0812">Transmembrane</keyword>
<dbReference type="InterPro" id="IPR010989">
    <property type="entry name" value="SNARE"/>
</dbReference>
<dbReference type="InterPro" id="IPR006011">
    <property type="entry name" value="Syntaxin_N"/>
</dbReference>
<dbReference type="GO" id="GO:0031201">
    <property type="term" value="C:SNARE complex"/>
    <property type="evidence" value="ECO:0007669"/>
    <property type="project" value="TreeGrafter"/>
</dbReference>
<comment type="similarity">
    <text evidence="1">Belongs to the syntaxin family.</text>
</comment>
<dbReference type="PANTHER" id="PTHR19957:SF38">
    <property type="entry name" value="LD27581P"/>
    <property type="match status" value="1"/>
</dbReference>
<dbReference type="InterPro" id="IPR000727">
    <property type="entry name" value="T_SNARE_dom"/>
</dbReference>
<dbReference type="AlphaFoldDB" id="A0A0F8BVA6"/>
<dbReference type="PROSITE" id="PS50192">
    <property type="entry name" value="T_SNARE"/>
    <property type="match status" value="1"/>
</dbReference>
<dbReference type="PANTHER" id="PTHR19957">
    <property type="entry name" value="SYNTAXIN"/>
    <property type="match status" value="1"/>
</dbReference>
<name>A0A0F8BVA6_CERFI</name>
<dbReference type="GO" id="GO:0048278">
    <property type="term" value="P:vesicle docking"/>
    <property type="evidence" value="ECO:0007669"/>
    <property type="project" value="TreeGrafter"/>
</dbReference>
<dbReference type="OrthoDB" id="364348at2759"/>
<dbReference type="EMBL" id="LBBL01000041">
    <property type="protein sequence ID" value="KKF96488.1"/>
    <property type="molecule type" value="Genomic_DNA"/>
</dbReference>
<keyword evidence="2" id="KW-1133">Transmembrane helix</keyword>
<dbReference type="FunFam" id="1.20.5.110:FF:000059">
    <property type="entry name" value="Related to syntaxin 12"/>
    <property type="match status" value="1"/>
</dbReference>
<dbReference type="InterPro" id="IPR045242">
    <property type="entry name" value="Syntaxin"/>
</dbReference>
<dbReference type="InterPro" id="IPR006012">
    <property type="entry name" value="Syntaxin/epimorphin_CS"/>
</dbReference>
<dbReference type="Proteomes" id="UP000034841">
    <property type="component" value="Unassembled WGS sequence"/>
</dbReference>
<evidence type="ECO:0000259" key="3">
    <source>
        <dbReference type="PROSITE" id="PS50192"/>
    </source>
</evidence>
<dbReference type="GO" id="GO:0006906">
    <property type="term" value="P:vesicle fusion"/>
    <property type="evidence" value="ECO:0007669"/>
    <property type="project" value="TreeGrafter"/>
</dbReference>
<protein>
    <submittedName>
        <fullName evidence="4">Syntaxin-12</fullName>
    </submittedName>
</protein>
<dbReference type="GO" id="GO:0006886">
    <property type="term" value="P:intracellular protein transport"/>
    <property type="evidence" value="ECO:0007669"/>
    <property type="project" value="InterPro"/>
</dbReference>
<organism evidence="4 5">
    <name type="scientific">Ceratocystis fimbriata f. sp. platani</name>
    <dbReference type="NCBI Taxonomy" id="88771"/>
    <lineage>
        <taxon>Eukaryota</taxon>
        <taxon>Fungi</taxon>
        <taxon>Dikarya</taxon>
        <taxon>Ascomycota</taxon>
        <taxon>Pezizomycotina</taxon>
        <taxon>Sordariomycetes</taxon>
        <taxon>Hypocreomycetidae</taxon>
        <taxon>Microascales</taxon>
        <taxon>Ceratocystidaceae</taxon>
        <taxon>Ceratocystis</taxon>
    </lineage>
</organism>
<accession>A0A0F8BVA6</accession>
<dbReference type="PROSITE" id="PS00914">
    <property type="entry name" value="SYNTAXIN"/>
    <property type="match status" value="1"/>
</dbReference>
<reference evidence="4 5" key="1">
    <citation type="submission" date="2015-04" db="EMBL/GenBank/DDBJ databases">
        <title>Genome sequence of Ceratocystis platani, a major pathogen of plane trees.</title>
        <authorList>
            <person name="Belbahri L."/>
        </authorList>
    </citation>
    <scope>NUCLEOTIDE SEQUENCE [LARGE SCALE GENOMIC DNA]</scope>
    <source>
        <strain evidence="4 5">CFO</strain>
    </source>
</reference>
<feature type="domain" description="T-SNARE coiled-coil homology" evidence="3">
    <location>
        <begin position="173"/>
        <end position="235"/>
    </location>
</feature>
<keyword evidence="2" id="KW-0472">Membrane</keyword>
<dbReference type="GO" id="GO:0000149">
    <property type="term" value="F:SNARE binding"/>
    <property type="evidence" value="ECO:0007669"/>
    <property type="project" value="TreeGrafter"/>
</dbReference>
<dbReference type="Gene3D" id="1.20.5.110">
    <property type="match status" value="1"/>
</dbReference>
<evidence type="ECO:0000313" key="5">
    <source>
        <dbReference type="Proteomes" id="UP000034841"/>
    </source>
</evidence>
<evidence type="ECO:0000313" key="4">
    <source>
        <dbReference type="EMBL" id="KKF96488.1"/>
    </source>
</evidence>
<dbReference type="GO" id="GO:0006896">
    <property type="term" value="P:Golgi to vacuole transport"/>
    <property type="evidence" value="ECO:0007669"/>
    <property type="project" value="TreeGrafter"/>
</dbReference>
<dbReference type="Pfam" id="PF14523">
    <property type="entry name" value="Syntaxin_2"/>
    <property type="match status" value="1"/>
</dbReference>